<organism evidence="2 3">
    <name type="scientific">Halocaridina rubra</name>
    <name type="common">Hawaiian red shrimp</name>
    <dbReference type="NCBI Taxonomy" id="373956"/>
    <lineage>
        <taxon>Eukaryota</taxon>
        <taxon>Metazoa</taxon>
        <taxon>Ecdysozoa</taxon>
        <taxon>Arthropoda</taxon>
        <taxon>Crustacea</taxon>
        <taxon>Multicrustacea</taxon>
        <taxon>Malacostraca</taxon>
        <taxon>Eumalacostraca</taxon>
        <taxon>Eucarida</taxon>
        <taxon>Decapoda</taxon>
        <taxon>Pleocyemata</taxon>
        <taxon>Caridea</taxon>
        <taxon>Atyoidea</taxon>
        <taxon>Atyidae</taxon>
        <taxon>Halocaridina</taxon>
    </lineage>
</organism>
<dbReference type="AlphaFoldDB" id="A0AAN8X1Y3"/>
<protein>
    <submittedName>
        <fullName evidence="2">Uncharacterized protein</fullName>
    </submittedName>
</protein>
<dbReference type="Proteomes" id="UP001381693">
    <property type="component" value="Unassembled WGS sequence"/>
</dbReference>
<accession>A0AAN8X1Y3</accession>
<comment type="caution">
    <text evidence="2">The sequence shown here is derived from an EMBL/GenBank/DDBJ whole genome shotgun (WGS) entry which is preliminary data.</text>
</comment>
<sequence>MFLLTTSSDTPNFTKKKEEDEEEEEKVMMMKKMMKMNKRNKEEEEMMNKKNKEKKQQQQQQKKKKKILEVSIQPSGDVDTAKPQGVMDKCQNAQNSPRGKCEYDKGMTQGEGRSNHDTSYLKDEGRTAAKLVGNTFCERRGH</sequence>
<reference evidence="2 3" key="1">
    <citation type="submission" date="2023-11" db="EMBL/GenBank/DDBJ databases">
        <title>Halocaridina rubra genome assembly.</title>
        <authorList>
            <person name="Smith C."/>
        </authorList>
    </citation>
    <scope>NUCLEOTIDE SEQUENCE [LARGE SCALE GENOMIC DNA]</scope>
    <source>
        <strain evidence="2">EP-1</strain>
        <tissue evidence="2">Whole</tissue>
    </source>
</reference>
<name>A0AAN8X1Y3_HALRR</name>
<gene>
    <name evidence="2" type="ORF">SK128_010759</name>
</gene>
<feature type="region of interest" description="Disordered" evidence="1">
    <location>
        <begin position="1"/>
        <end position="125"/>
    </location>
</feature>
<evidence type="ECO:0000313" key="3">
    <source>
        <dbReference type="Proteomes" id="UP001381693"/>
    </source>
</evidence>
<dbReference type="EMBL" id="JAXCGZ010014546">
    <property type="protein sequence ID" value="KAK7071444.1"/>
    <property type="molecule type" value="Genomic_DNA"/>
</dbReference>
<proteinExistence type="predicted"/>
<feature type="compositionally biased region" description="Basic and acidic residues" evidence="1">
    <location>
        <begin position="113"/>
        <end position="125"/>
    </location>
</feature>
<evidence type="ECO:0000256" key="1">
    <source>
        <dbReference type="SAM" id="MobiDB-lite"/>
    </source>
</evidence>
<feature type="compositionally biased region" description="Polar residues" evidence="1">
    <location>
        <begin position="1"/>
        <end position="13"/>
    </location>
</feature>
<evidence type="ECO:0000313" key="2">
    <source>
        <dbReference type="EMBL" id="KAK7071444.1"/>
    </source>
</evidence>
<keyword evidence="3" id="KW-1185">Reference proteome</keyword>
<feature type="compositionally biased region" description="Basic and acidic residues" evidence="1">
    <location>
        <begin position="39"/>
        <end position="56"/>
    </location>
</feature>